<sequence length="122" mass="13335">MGRVTGKLEDDPSRLNDVLGTNLAFQSVTVGRGGGSSRVGYDQRFQESKGFTAESVKTFNRKQPESINLDQGCLKSTSCVGVLGRKLFLIQLDKCSTNVRRNRPKEPLVSGVVQAVAERISF</sequence>
<proteinExistence type="predicted"/>
<accession>A0A5B0MSV5</accession>
<name>A0A5B0MSV5_PUCGR</name>
<comment type="caution">
    <text evidence="1">The sequence shown here is derived from an EMBL/GenBank/DDBJ whole genome shotgun (WGS) entry which is preliminary data.</text>
</comment>
<gene>
    <name evidence="1" type="ORF">PGT21_012211</name>
</gene>
<protein>
    <submittedName>
        <fullName evidence="1">Uncharacterized protein</fullName>
    </submittedName>
</protein>
<organism evidence="1 2">
    <name type="scientific">Puccinia graminis f. sp. tritici</name>
    <dbReference type="NCBI Taxonomy" id="56615"/>
    <lineage>
        <taxon>Eukaryota</taxon>
        <taxon>Fungi</taxon>
        <taxon>Dikarya</taxon>
        <taxon>Basidiomycota</taxon>
        <taxon>Pucciniomycotina</taxon>
        <taxon>Pucciniomycetes</taxon>
        <taxon>Pucciniales</taxon>
        <taxon>Pucciniaceae</taxon>
        <taxon>Puccinia</taxon>
    </lineage>
</organism>
<reference evidence="1 2" key="1">
    <citation type="submission" date="2019-05" db="EMBL/GenBank/DDBJ databases">
        <title>Emergence of the Ug99 lineage of the wheat stem rust pathogen through somatic hybridization.</title>
        <authorList>
            <person name="Li F."/>
            <person name="Upadhyaya N.M."/>
            <person name="Sperschneider J."/>
            <person name="Matny O."/>
            <person name="Nguyen-Phuc H."/>
            <person name="Mago R."/>
            <person name="Raley C."/>
            <person name="Miller M.E."/>
            <person name="Silverstein K.A.T."/>
            <person name="Henningsen E."/>
            <person name="Hirsch C.D."/>
            <person name="Visser B."/>
            <person name="Pretorius Z.A."/>
            <person name="Steffenson B.J."/>
            <person name="Schwessinger B."/>
            <person name="Dodds P.N."/>
            <person name="Figueroa M."/>
        </authorList>
    </citation>
    <scope>NUCLEOTIDE SEQUENCE [LARGE SCALE GENOMIC DNA]</scope>
    <source>
        <strain evidence="1">21-0</strain>
    </source>
</reference>
<dbReference type="AlphaFoldDB" id="A0A5B0MSV5"/>
<dbReference type="EMBL" id="VSWC01000132">
    <property type="protein sequence ID" value="KAA1079463.1"/>
    <property type="molecule type" value="Genomic_DNA"/>
</dbReference>
<evidence type="ECO:0000313" key="1">
    <source>
        <dbReference type="EMBL" id="KAA1079463.1"/>
    </source>
</evidence>
<dbReference type="Proteomes" id="UP000324748">
    <property type="component" value="Unassembled WGS sequence"/>
</dbReference>
<evidence type="ECO:0000313" key="2">
    <source>
        <dbReference type="Proteomes" id="UP000324748"/>
    </source>
</evidence>
<keyword evidence="2" id="KW-1185">Reference proteome</keyword>